<dbReference type="AlphaFoldDB" id="A0A9D1MK73"/>
<keyword evidence="1" id="KW-1133">Transmembrane helix</keyword>
<feature type="transmembrane region" description="Helical" evidence="1">
    <location>
        <begin position="83"/>
        <end position="99"/>
    </location>
</feature>
<proteinExistence type="predicted"/>
<organism evidence="2 3">
    <name type="scientific">Candidatus Coproplasma excrementigallinarum</name>
    <dbReference type="NCBI Taxonomy" id="2840747"/>
    <lineage>
        <taxon>Bacteria</taxon>
        <taxon>Bacillati</taxon>
        <taxon>Bacillota</taxon>
        <taxon>Clostridia</taxon>
        <taxon>Eubacteriales</taxon>
        <taxon>Candidatus Coproplasma</taxon>
    </lineage>
</organism>
<dbReference type="EMBL" id="DVNE01000038">
    <property type="protein sequence ID" value="HIU61781.1"/>
    <property type="molecule type" value="Genomic_DNA"/>
</dbReference>
<protein>
    <submittedName>
        <fullName evidence="2">Uncharacterized protein</fullName>
    </submittedName>
</protein>
<dbReference type="Proteomes" id="UP000824110">
    <property type="component" value="Unassembled WGS sequence"/>
</dbReference>
<reference evidence="2" key="2">
    <citation type="journal article" date="2021" name="PeerJ">
        <title>Extensive microbial diversity within the chicken gut microbiome revealed by metagenomics and culture.</title>
        <authorList>
            <person name="Gilroy R."/>
            <person name="Ravi A."/>
            <person name="Getino M."/>
            <person name="Pursley I."/>
            <person name="Horton D.L."/>
            <person name="Alikhan N.F."/>
            <person name="Baker D."/>
            <person name="Gharbi K."/>
            <person name="Hall N."/>
            <person name="Watson M."/>
            <person name="Adriaenssens E.M."/>
            <person name="Foster-Nyarko E."/>
            <person name="Jarju S."/>
            <person name="Secka A."/>
            <person name="Antonio M."/>
            <person name="Oren A."/>
            <person name="Chaudhuri R.R."/>
            <person name="La Ragione R."/>
            <person name="Hildebrand F."/>
            <person name="Pallen M.J."/>
        </authorList>
    </citation>
    <scope>NUCLEOTIDE SEQUENCE</scope>
    <source>
        <strain evidence="2">CHK195-12923</strain>
    </source>
</reference>
<keyword evidence="1" id="KW-0472">Membrane</keyword>
<feature type="transmembrane region" description="Helical" evidence="1">
    <location>
        <begin position="119"/>
        <end position="144"/>
    </location>
</feature>
<feature type="transmembrane region" description="Helical" evidence="1">
    <location>
        <begin position="12"/>
        <end position="34"/>
    </location>
</feature>
<accession>A0A9D1MK73</accession>
<keyword evidence="1" id="KW-0812">Transmembrane</keyword>
<feature type="transmembrane region" description="Helical" evidence="1">
    <location>
        <begin position="56"/>
        <end position="76"/>
    </location>
</feature>
<comment type="caution">
    <text evidence="2">The sequence shown here is derived from an EMBL/GenBank/DDBJ whole genome shotgun (WGS) entry which is preliminary data.</text>
</comment>
<evidence type="ECO:0000313" key="3">
    <source>
        <dbReference type="Proteomes" id="UP000824110"/>
    </source>
</evidence>
<evidence type="ECO:0000313" key="2">
    <source>
        <dbReference type="EMBL" id="HIU61781.1"/>
    </source>
</evidence>
<gene>
    <name evidence="2" type="ORF">IAB69_03940</name>
</gene>
<sequence>MKLSFVSKKAVRNIKIIVCAAYIFYFIVCCVSLAENISHPIKIGQPIKIGNLGNEFVFFLLFAVMTMVQTILYHVLKSDSEGLSVQMVLSAVKFVFVMLPQASIGSQNIYFGDLMRSIISLYVIFAIAAIALCFIAEFACAVYLKVRLKKSDKNSPDSVT</sequence>
<name>A0A9D1MK73_9FIRM</name>
<evidence type="ECO:0000256" key="1">
    <source>
        <dbReference type="SAM" id="Phobius"/>
    </source>
</evidence>
<reference evidence="2" key="1">
    <citation type="submission" date="2020-10" db="EMBL/GenBank/DDBJ databases">
        <authorList>
            <person name="Gilroy R."/>
        </authorList>
    </citation>
    <scope>NUCLEOTIDE SEQUENCE</scope>
    <source>
        <strain evidence="2">CHK195-12923</strain>
    </source>
</reference>